<dbReference type="OrthoDB" id="421085at2759"/>
<proteinExistence type="predicted"/>
<sequence>MIQAAIEHFDEQLLGVNVDFGAVKVTVGEGVVAVHDLTLENPYGFWSPYFVHIGELLVDIDLQAFMTSMGRQVVIERLQLRDVDVIWEGGLVSSNLRHFLKLLQGDKAKTPRPASAAKDGVQTTVQEVLAEGMTLKIANYWLCGCGPRIMAEDFYTTNFAEENLALSIPEMLVTTILSSVLASVLGRDVARILMEGTSSGLRFFADCFWHFVAICGYALRCCSRQRQGQPVQAKPRKAKPKAAAKQSSSCGNCGNCLPCEALLARRPGN</sequence>
<organism evidence="1">
    <name type="scientific">Cladocopium goreaui</name>
    <dbReference type="NCBI Taxonomy" id="2562237"/>
    <lineage>
        <taxon>Eukaryota</taxon>
        <taxon>Sar</taxon>
        <taxon>Alveolata</taxon>
        <taxon>Dinophyceae</taxon>
        <taxon>Suessiales</taxon>
        <taxon>Symbiodiniaceae</taxon>
        <taxon>Cladocopium</taxon>
    </lineage>
</organism>
<keyword evidence="3" id="KW-1185">Reference proteome</keyword>
<accession>A0A9P1CHQ5</accession>
<comment type="caution">
    <text evidence="1">The sequence shown here is derived from an EMBL/GenBank/DDBJ whole genome shotgun (WGS) entry which is preliminary data.</text>
</comment>
<dbReference type="EMBL" id="CAMXCT010001558">
    <property type="protein sequence ID" value="CAI3991198.1"/>
    <property type="molecule type" value="Genomic_DNA"/>
</dbReference>
<dbReference type="EMBL" id="CAMXCT030001558">
    <property type="protein sequence ID" value="CAL4778510.1"/>
    <property type="molecule type" value="Genomic_DNA"/>
</dbReference>
<dbReference type="EMBL" id="CAMXCT020001558">
    <property type="protein sequence ID" value="CAL1144573.1"/>
    <property type="molecule type" value="Genomic_DNA"/>
</dbReference>
<name>A0A9P1CHQ5_9DINO</name>
<reference evidence="1" key="1">
    <citation type="submission" date="2022-10" db="EMBL/GenBank/DDBJ databases">
        <authorList>
            <person name="Chen Y."/>
            <person name="Dougan E. K."/>
            <person name="Chan C."/>
            <person name="Rhodes N."/>
            <person name="Thang M."/>
        </authorList>
    </citation>
    <scope>NUCLEOTIDE SEQUENCE</scope>
</reference>
<reference evidence="2" key="2">
    <citation type="submission" date="2024-04" db="EMBL/GenBank/DDBJ databases">
        <authorList>
            <person name="Chen Y."/>
            <person name="Shah S."/>
            <person name="Dougan E. K."/>
            <person name="Thang M."/>
            <person name="Chan C."/>
        </authorList>
    </citation>
    <scope>NUCLEOTIDE SEQUENCE [LARGE SCALE GENOMIC DNA]</scope>
</reference>
<gene>
    <name evidence="1" type="ORF">C1SCF055_LOCUS18125</name>
</gene>
<evidence type="ECO:0000313" key="1">
    <source>
        <dbReference type="EMBL" id="CAI3991198.1"/>
    </source>
</evidence>
<evidence type="ECO:0000313" key="3">
    <source>
        <dbReference type="Proteomes" id="UP001152797"/>
    </source>
</evidence>
<dbReference type="AlphaFoldDB" id="A0A9P1CHQ5"/>
<dbReference type="Proteomes" id="UP001152797">
    <property type="component" value="Unassembled WGS sequence"/>
</dbReference>
<protein>
    <submittedName>
        <fullName evidence="1">Uncharacterized protein</fullName>
    </submittedName>
</protein>
<evidence type="ECO:0000313" key="2">
    <source>
        <dbReference type="EMBL" id="CAL1144573.1"/>
    </source>
</evidence>